<dbReference type="Proteomes" id="UP000077177">
    <property type="component" value="Chromosome"/>
</dbReference>
<dbReference type="InterPro" id="IPR004263">
    <property type="entry name" value="Exostosin"/>
</dbReference>
<gene>
    <name evidence="2" type="ORF">SY85_00800</name>
</gene>
<evidence type="ECO:0000259" key="1">
    <source>
        <dbReference type="Pfam" id="PF03016"/>
    </source>
</evidence>
<sequence length="336" mass="39149">MKLFFVNRTLSTISDGEAKILQDIKGEILAKDYIEEVIYPEVADAIIIQEDSSTYKGFRYIKELESDPITFAYPEKVFTINTDDSATGLLRGLYTGLPRSRFNPRIYKSVPYMYFPNELAFSQATDDFTPTFLASWRGNAKSNSIRKRMIDLLIDDDRFCIQMTDSWLNHKEDEKLRYVDLIRSSKFSLCPAGWAPVSFRIYESMALGRCPVIIADNFVPPKGPKWRDFALFYQERKISGLSSYLLKNEHLAFNLGYKALEAWNNYFGAAVIKQYYANALVSLIKLAPKTTRETEIKRWRSFKLQWDNKWTISQRALNRLNKIVGKYKHPFRKEHP</sequence>
<name>A0A172TR18_9BACT</name>
<evidence type="ECO:0000313" key="2">
    <source>
        <dbReference type="EMBL" id="ANE49257.1"/>
    </source>
</evidence>
<reference evidence="2 3" key="2">
    <citation type="journal article" date="2016" name="Int. J. Syst. Evol. Microbiol.">
        <title>Flavisolibacter tropicus sp. nov., isolated from tropical soil.</title>
        <authorList>
            <person name="Lee J.J."/>
            <person name="Kang M.S."/>
            <person name="Kim G.S."/>
            <person name="Lee C.S."/>
            <person name="Lim S."/>
            <person name="Lee J."/>
            <person name="Roh S.H."/>
            <person name="Kang H."/>
            <person name="Ha J.M."/>
            <person name="Bae S."/>
            <person name="Jung H.Y."/>
            <person name="Kim M.K."/>
        </authorList>
    </citation>
    <scope>NUCLEOTIDE SEQUENCE [LARGE SCALE GENOMIC DNA]</scope>
    <source>
        <strain evidence="2 3">LCS9</strain>
    </source>
</reference>
<organism evidence="2 3">
    <name type="scientific">Flavisolibacter tropicus</name>
    <dbReference type="NCBI Taxonomy" id="1492898"/>
    <lineage>
        <taxon>Bacteria</taxon>
        <taxon>Pseudomonadati</taxon>
        <taxon>Bacteroidota</taxon>
        <taxon>Chitinophagia</taxon>
        <taxon>Chitinophagales</taxon>
        <taxon>Chitinophagaceae</taxon>
        <taxon>Flavisolibacter</taxon>
    </lineage>
</organism>
<feature type="domain" description="Exostosin GT47" evidence="1">
    <location>
        <begin position="110"/>
        <end position="241"/>
    </location>
</feature>
<protein>
    <recommendedName>
        <fullName evidence="1">Exostosin GT47 domain-containing protein</fullName>
    </recommendedName>
</protein>
<dbReference type="KEGG" id="fla:SY85_00800"/>
<dbReference type="Pfam" id="PF03016">
    <property type="entry name" value="Exostosin_GT47"/>
    <property type="match status" value="1"/>
</dbReference>
<dbReference type="GO" id="GO:0016757">
    <property type="term" value="F:glycosyltransferase activity"/>
    <property type="evidence" value="ECO:0007669"/>
    <property type="project" value="InterPro"/>
</dbReference>
<dbReference type="PANTHER" id="PTHR11062">
    <property type="entry name" value="EXOSTOSIN HEPARAN SULFATE GLYCOSYLTRANSFERASE -RELATED"/>
    <property type="match status" value="1"/>
</dbReference>
<evidence type="ECO:0000313" key="3">
    <source>
        <dbReference type="Proteomes" id="UP000077177"/>
    </source>
</evidence>
<dbReference type="EMBL" id="CP011390">
    <property type="protein sequence ID" value="ANE49257.1"/>
    <property type="molecule type" value="Genomic_DNA"/>
</dbReference>
<dbReference type="OrthoDB" id="1416011at2"/>
<dbReference type="InterPro" id="IPR040911">
    <property type="entry name" value="Exostosin_GT47"/>
</dbReference>
<dbReference type="AlphaFoldDB" id="A0A172TR18"/>
<accession>A0A172TR18</accession>
<dbReference type="RefSeq" id="WP_066401331.1">
    <property type="nucleotide sequence ID" value="NZ_CP011390.1"/>
</dbReference>
<proteinExistence type="predicted"/>
<keyword evidence="3" id="KW-1185">Reference proteome</keyword>
<dbReference type="PATRIC" id="fig|1492898.3.peg.177"/>
<dbReference type="STRING" id="1492898.SY85_00800"/>
<reference evidence="3" key="1">
    <citation type="submission" date="2015-01" db="EMBL/GenBank/DDBJ databases">
        <title>Flavisolibacter sp./LCS9/ whole genome sequencing.</title>
        <authorList>
            <person name="Kim M.K."/>
            <person name="Srinivasan S."/>
            <person name="Lee J.-J."/>
        </authorList>
    </citation>
    <scope>NUCLEOTIDE SEQUENCE [LARGE SCALE GENOMIC DNA]</scope>
    <source>
        <strain evidence="3">LCS9</strain>
    </source>
</reference>